<sequence>MKYCRFLLHGHIRYGFVEDRNDELWITGPSPAPAEDLAYRIALDEATPGGFDFAPMPLNSAALLPPVTPSKIICVGRNYREHVRELGNEMPAEPLLFFKPPSSLLAPSGAVRLPTVSERVDFEGELALVIGRRVHHINPGAHWRDVIRGFTLANDISARDLQKKDTQWTRAKGFDTFCPVGPLVSDELDLDAGLTIETRLNGEVRQHASTLDFIFPVSDLLSFITAAFTLEPGDLILTGTPSGVAPLSAGDRVEVSIAGLGVLKNTVEAETP</sequence>
<dbReference type="FunFam" id="3.90.850.10:FF:000002">
    <property type="entry name" value="2-hydroxyhepta-2,4-diene-1,7-dioate isomerase"/>
    <property type="match status" value="1"/>
</dbReference>
<gene>
    <name evidence="4" type="ORF">SBA5_80058</name>
</gene>
<dbReference type="GO" id="GO:0046872">
    <property type="term" value="F:metal ion binding"/>
    <property type="evidence" value="ECO:0007669"/>
    <property type="project" value="UniProtKB-KW"/>
</dbReference>
<feature type="domain" description="Fumarylacetoacetase-like C-terminal" evidence="3">
    <location>
        <begin position="71"/>
        <end position="267"/>
    </location>
</feature>
<protein>
    <submittedName>
        <fullName evidence="4">Fumarylacetoacetate hydrolase family protein</fullName>
    </submittedName>
</protein>
<keyword evidence="4" id="KW-0378">Hydrolase</keyword>
<dbReference type="Pfam" id="PF01557">
    <property type="entry name" value="FAA_hydrolase"/>
    <property type="match status" value="1"/>
</dbReference>
<comment type="similarity">
    <text evidence="1">Belongs to the FAH family.</text>
</comment>
<dbReference type="GO" id="GO:0016853">
    <property type="term" value="F:isomerase activity"/>
    <property type="evidence" value="ECO:0007669"/>
    <property type="project" value="UniProtKB-ARBA"/>
</dbReference>
<dbReference type="Proteomes" id="UP000239735">
    <property type="component" value="Unassembled WGS sequence"/>
</dbReference>
<evidence type="ECO:0000313" key="5">
    <source>
        <dbReference type="Proteomes" id="UP000239735"/>
    </source>
</evidence>
<dbReference type="GO" id="GO:0019752">
    <property type="term" value="P:carboxylic acid metabolic process"/>
    <property type="evidence" value="ECO:0007669"/>
    <property type="project" value="UniProtKB-ARBA"/>
</dbReference>
<keyword evidence="2" id="KW-0479">Metal-binding</keyword>
<evidence type="ECO:0000256" key="1">
    <source>
        <dbReference type="ARBA" id="ARBA00010211"/>
    </source>
</evidence>
<evidence type="ECO:0000256" key="2">
    <source>
        <dbReference type="ARBA" id="ARBA00022723"/>
    </source>
</evidence>
<dbReference type="PANTHER" id="PTHR11820">
    <property type="entry name" value="ACYLPYRUVASE"/>
    <property type="match status" value="1"/>
</dbReference>
<dbReference type="GO" id="GO:0018773">
    <property type="term" value="F:acetylpyruvate hydrolase activity"/>
    <property type="evidence" value="ECO:0007669"/>
    <property type="project" value="TreeGrafter"/>
</dbReference>
<evidence type="ECO:0000313" key="4">
    <source>
        <dbReference type="EMBL" id="SPE30689.1"/>
    </source>
</evidence>
<reference evidence="5" key="1">
    <citation type="submission" date="2018-02" db="EMBL/GenBank/DDBJ databases">
        <authorList>
            <person name="Hausmann B."/>
        </authorList>
    </citation>
    <scope>NUCLEOTIDE SEQUENCE [LARGE SCALE GENOMIC DNA]</scope>
    <source>
        <strain evidence="5">Peat soil MAG SbA5</strain>
    </source>
</reference>
<dbReference type="Gene3D" id="3.90.850.10">
    <property type="entry name" value="Fumarylacetoacetase-like, C-terminal domain"/>
    <property type="match status" value="1"/>
</dbReference>
<organism evidence="4 5">
    <name type="scientific">Candidatus Sulfuritelmatomonas gaucii</name>
    <dbReference type="NCBI Taxonomy" id="2043161"/>
    <lineage>
        <taxon>Bacteria</taxon>
        <taxon>Pseudomonadati</taxon>
        <taxon>Acidobacteriota</taxon>
        <taxon>Terriglobia</taxon>
        <taxon>Terriglobales</taxon>
        <taxon>Acidobacteriaceae</taxon>
        <taxon>Candidatus Sulfuritelmatomonas</taxon>
    </lineage>
</organism>
<dbReference type="InterPro" id="IPR011234">
    <property type="entry name" value="Fumarylacetoacetase-like_C"/>
</dbReference>
<proteinExistence type="inferred from homology"/>
<dbReference type="EMBL" id="OKRB01000141">
    <property type="protein sequence ID" value="SPE30689.1"/>
    <property type="molecule type" value="Genomic_DNA"/>
</dbReference>
<dbReference type="SUPFAM" id="SSF56529">
    <property type="entry name" value="FAH"/>
    <property type="match status" value="1"/>
</dbReference>
<accession>A0A2N9M5B1</accession>
<dbReference type="AlphaFoldDB" id="A0A2N9M5B1"/>
<dbReference type="InterPro" id="IPR036663">
    <property type="entry name" value="Fumarylacetoacetase_C_sf"/>
</dbReference>
<name>A0A2N9M5B1_9BACT</name>
<dbReference type="PANTHER" id="PTHR11820:SF7">
    <property type="entry name" value="ACYLPYRUVASE FAHD1, MITOCHONDRIAL"/>
    <property type="match status" value="1"/>
</dbReference>
<evidence type="ECO:0000259" key="3">
    <source>
        <dbReference type="Pfam" id="PF01557"/>
    </source>
</evidence>
<dbReference type="OrthoDB" id="9805307at2"/>